<dbReference type="PANTHER" id="PTHR21485:SF6">
    <property type="entry name" value="N-ACYLNEURAMINATE CYTIDYLYLTRANSFERASE-RELATED"/>
    <property type="match status" value="1"/>
</dbReference>
<evidence type="ECO:0000313" key="1">
    <source>
        <dbReference type="EMBL" id="OGZ57339.1"/>
    </source>
</evidence>
<comment type="caution">
    <text evidence="1">The sequence shown here is derived from an EMBL/GenBank/DDBJ whole genome shotgun (WGS) entry which is preliminary data.</text>
</comment>
<dbReference type="SUPFAM" id="SSF53448">
    <property type="entry name" value="Nucleotide-diphospho-sugar transferases"/>
    <property type="match status" value="1"/>
</dbReference>
<proteinExistence type="predicted"/>
<dbReference type="GO" id="GO:0008781">
    <property type="term" value="F:N-acylneuraminate cytidylyltransferase activity"/>
    <property type="evidence" value="ECO:0007669"/>
    <property type="project" value="TreeGrafter"/>
</dbReference>
<dbReference type="PANTHER" id="PTHR21485">
    <property type="entry name" value="HAD SUPERFAMILY MEMBERS CMAS AND KDSC"/>
    <property type="match status" value="1"/>
</dbReference>
<dbReference type="Pfam" id="PF02348">
    <property type="entry name" value="CTP_transf_3"/>
    <property type="match status" value="1"/>
</dbReference>
<dbReference type="EMBL" id="MHOD01000032">
    <property type="protein sequence ID" value="OGZ57339.1"/>
    <property type="molecule type" value="Genomic_DNA"/>
</dbReference>
<accession>A0A1G2H4R5</accession>
<gene>
    <name evidence="1" type="ORF">A2827_03580</name>
</gene>
<evidence type="ECO:0008006" key="3">
    <source>
        <dbReference type="Google" id="ProtNLM"/>
    </source>
</evidence>
<dbReference type="STRING" id="1802158.A2827_03580"/>
<dbReference type="CDD" id="cd02513">
    <property type="entry name" value="CMP-NeuAc_Synthase"/>
    <property type="match status" value="1"/>
</dbReference>
<dbReference type="InterPro" id="IPR003329">
    <property type="entry name" value="Cytidylyl_trans"/>
</dbReference>
<dbReference type="Gene3D" id="3.90.550.10">
    <property type="entry name" value="Spore Coat Polysaccharide Biosynthesis Protein SpsA, Chain A"/>
    <property type="match status" value="1"/>
</dbReference>
<dbReference type="Proteomes" id="UP000177932">
    <property type="component" value="Unassembled WGS sequence"/>
</dbReference>
<reference evidence="1 2" key="1">
    <citation type="journal article" date="2016" name="Nat. Commun.">
        <title>Thousands of microbial genomes shed light on interconnected biogeochemical processes in an aquifer system.</title>
        <authorList>
            <person name="Anantharaman K."/>
            <person name="Brown C.T."/>
            <person name="Hug L.A."/>
            <person name="Sharon I."/>
            <person name="Castelle C.J."/>
            <person name="Probst A.J."/>
            <person name="Thomas B.C."/>
            <person name="Singh A."/>
            <person name="Wilkins M.J."/>
            <person name="Karaoz U."/>
            <person name="Brodie E.L."/>
            <person name="Williams K.H."/>
            <person name="Hubbard S.S."/>
            <person name="Banfield J.F."/>
        </authorList>
    </citation>
    <scope>NUCLEOTIDE SEQUENCE [LARGE SCALE GENOMIC DNA]</scope>
</reference>
<name>A0A1G2H4R5_9BACT</name>
<dbReference type="AlphaFoldDB" id="A0A1G2H4R5"/>
<dbReference type="InterPro" id="IPR050793">
    <property type="entry name" value="CMP-NeuNAc_synthase"/>
</dbReference>
<organism evidence="1 2">
    <name type="scientific">Candidatus Spechtbacteria bacterium RIFCSPHIGHO2_01_FULL_43_30</name>
    <dbReference type="NCBI Taxonomy" id="1802158"/>
    <lineage>
        <taxon>Bacteria</taxon>
        <taxon>Candidatus Spechtiibacteriota</taxon>
    </lineage>
</organism>
<sequence>MTKKIKTLGIIPARGGSKSIPYKNIAPLAGKPLIYYTIKEAKKSKLLDAFIVSTDDPKIAEVAKSYGADVPFLRPKRFARDKSVDIEFLKHAIEWLEKNRSYKPEIVLNLRPTSPLRTAKDIDDVISIMTRTKCDSVRTLTSPYPHNPFKMWHFANAKSSKIKPLLPTKYFNHLGTDVPRQLLPDVYWQNGLVDATRAKFIKQGIVYGPDMRGLIIETERSMDIDEPEDLKRAEELMKNLKLL</sequence>
<evidence type="ECO:0000313" key="2">
    <source>
        <dbReference type="Proteomes" id="UP000177932"/>
    </source>
</evidence>
<dbReference type="InterPro" id="IPR029044">
    <property type="entry name" value="Nucleotide-diphossugar_trans"/>
</dbReference>
<protein>
    <recommendedName>
        <fullName evidence="3">Acylneuraminate cytidylyltransferase</fullName>
    </recommendedName>
</protein>